<evidence type="ECO:0000313" key="1">
    <source>
        <dbReference type="EMBL" id="QTD97835.1"/>
    </source>
</evidence>
<gene>
    <name evidence="1" type="ORF">S1361_10800</name>
</gene>
<dbReference type="EMBL" id="CP071839">
    <property type="protein sequence ID" value="QTD97835.1"/>
    <property type="molecule type" value="Genomic_DNA"/>
</dbReference>
<protein>
    <submittedName>
        <fullName evidence="1">Uncharacterized protein</fullName>
    </submittedName>
</protein>
<dbReference type="Proteomes" id="UP000663908">
    <property type="component" value="Chromosome"/>
</dbReference>
<dbReference type="Pfam" id="PF19953">
    <property type="entry name" value="EACC1"/>
    <property type="match status" value="1"/>
</dbReference>
<sequence length="112" mass="12452">MIRISAEGEDAEEELRSLRSWLLDEPEIRQHAVISWGAQALTKEEMGTGIDVLQLVTDNGWSAVAFAMAYRDWRRTRRSAAVVTIEHNGVTVSVNGADDQAVARITRALSQE</sequence>
<evidence type="ECO:0000313" key="2">
    <source>
        <dbReference type="Proteomes" id="UP000663908"/>
    </source>
</evidence>
<dbReference type="InterPro" id="IPR045428">
    <property type="entry name" value="EACC1"/>
</dbReference>
<dbReference type="RefSeq" id="WP_208031631.1">
    <property type="nucleotide sequence ID" value="NZ_CP071839.1"/>
</dbReference>
<keyword evidence="2" id="KW-1185">Reference proteome</keyword>
<organism evidence="1 2">
    <name type="scientific">Streptomyces cyanogenus</name>
    <dbReference type="NCBI Taxonomy" id="80860"/>
    <lineage>
        <taxon>Bacteria</taxon>
        <taxon>Bacillati</taxon>
        <taxon>Actinomycetota</taxon>
        <taxon>Actinomycetes</taxon>
        <taxon>Kitasatosporales</taxon>
        <taxon>Streptomycetaceae</taxon>
        <taxon>Streptomyces</taxon>
    </lineage>
</organism>
<reference evidence="1 2" key="1">
    <citation type="submission" date="2021-03" db="EMBL/GenBank/DDBJ databases">
        <title>Complete genome sequence of Streptomyces cyanogenus S136, producer of anticancer angucycline landomycin A.</title>
        <authorList>
            <person name="Hrab P."/>
            <person name="Ruckert C."/>
            <person name="Busche T."/>
            <person name="Ostash I."/>
            <person name="Kalinowski J."/>
            <person name="Fedorenko V."/>
            <person name="Yushchuk O."/>
            <person name="Ostash B."/>
        </authorList>
    </citation>
    <scope>NUCLEOTIDE SEQUENCE [LARGE SCALE GENOMIC DNA]</scope>
    <source>
        <strain evidence="1 2">S136</strain>
    </source>
</reference>
<accession>A0ABX7TM64</accession>
<name>A0ABX7TM64_STRCY</name>
<proteinExistence type="predicted"/>